<dbReference type="STRING" id="1513271.XM47_13410"/>
<dbReference type="RefSeq" id="WP_048693456.1">
    <property type="nucleotide sequence ID" value="NZ_KQ130495.1"/>
</dbReference>
<dbReference type="PANTHER" id="PTHR36836">
    <property type="entry name" value="COLANIC ACID BIOSYNTHESIS PROTEIN WCAK"/>
    <property type="match status" value="1"/>
</dbReference>
<dbReference type="PANTHER" id="PTHR36836:SF1">
    <property type="entry name" value="COLANIC ACID BIOSYNTHESIS PROTEIN WCAK"/>
    <property type="match status" value="1"/>
</dbReference>
<dbReference type="Pfam" id="PF04230">
    <property type="entry name" value="PS_pyruv_trans"/>
    <property type="match status" value="1"/>
</dbReference>
<feature type="domain" description="Polysaccharide pyruvyl transferase" evidence="1">
    <location>
        <begin position="14"/>
        <end position="330"/>
    </location>
</feature>
<keyword evidence="3" id="KW-1185">Reference proteome</keyword>
<comment type="caution">
    <text evidence="2">The sequence shown here is derived from an EMBL/GenBank/DDBJ whole genome shotgun (WGS) entry which is preliminary data.</text>
</comment>
<dbReference type="EMBL" id="LAZL01000022">
    <property type="protein sequence ID" value="KMT64634.1"/>
    <property type="molecule type" value="Genomic_DNA"/>
</dbReference>
<evidence type="ECO:0000313" key="3">
    <source>
        <dbReference type="Proteomes" id="UP000037600"/>
    </source>
</evidence>
<proteinExistence type="predicted"/>
<gene>
    <name evidence="2" type="ORF">XM47_13410</name>
</gene>
<dbReference type="AlphaFoldDB" id="A0A0J8GTJ4"/>
<protein>
    <recommendedName>
        <fullName evidence="1">Polysaccharide pyruvyl transferase domain-containing protein</fullName>
    </recommendedName>
</protein>
<accession>A0A0J8GTJ4</accession>
<reference evidence="2 3" key="1">
    <citation type="submission" date="2015-04" db="EMBL/GenBank/DDBJ databases">
        <title>Draft Genome Sequence of the Novel Agar-Digesting Marine Bacterium Q1.</title>
        <authorList>
            <person name="Li Y."/>
            <person name="Li D."/>
            <person name="Chen G."/>
            <person name="Du Z."/>
        </authorList>
    </citation>
    <scope>NUCLEOTIDE SEQUENCE [LARGE SCALE GENOMIC DNA]</scope>
    <source>
        <strain evidence="2 3">Q1</strain>
    </source>
</reference>
<sequence length="406" mass="45328">MKKIVLFGAFDRYNYGDNLMPIVFQRYVSKYFPKVLDSYEFEFAAISASNLENFHCEKSVKINDIVDSLPAGSSIIVIGGEVLCASNADLMLHMQKSQIGHKVAVFCRKNLTKIFNLYAQFAYSTKWDYPFIIDKSCLPDGVKVLYNTIGGQVNPNNKHMYQKVMKRIISADYFSVRDSRTLTQTAGKRDVALSPDSVFLLPAVVDDEFLKKQVKSSIYELASQSPKYVFQAAPAKIDCTVDALIEQVQTLSDETQSKVILLPIGYASGHDDLHLMQDIHEVLPDKTILLSDLNVWEILFVIKQARAFMGTSLHGVITAMAYGLPHFGLNINIGKLNAFVAEWSIAPYNQSYSVAELSKLPKLIKEDDLPDLTRNASAIIQKVKANNEAMINVITSDSPSKNKDAS</sequence>
<evidence type="ECO:0000259" key="1">
    <source>
        <dbReference type="Pfam" id="PF04230"/>
    </source>
</evidence>
<dbReference type="Proteomes" id="UP000037600">
    <property type="component" value="Unassembled WGS sequence"/>
</dbReference>
<name>A0A0J8GTJ4_9ALTE</name>
<dbReference type="PATRIC" id="fig|1513271.3.peg.2752"/>
<organism evidence="2 3">
    <name type="scientific">Catenovulum maritimum</name>
    <dbReference type="NCBI Taxonomy" id="1513271"/>
    <lineage>
        <taxon>Bacteria</taxon>
        <taxon>Pseudomonadati</taxon>
        <taxon>Pseudomonadota</taxon>
        <taxon>Gammaproteobacteria</taxon>
        <taxon>Alteromonadales</taxon>
        <taxon>Alteromonadaceae</taxon>
        <taxon>Catenovulum</taxon>
    </lineage>
</organism>
<dbReference type="OrthoDB" id="1425928at2"/>
<evidence type="ECO:0000313" key="2">
    <source>
        <dbReference type="EMBL" id="KMT64634.1"/>
    </source>
</evidence>
<dbReference type="InterPro" id="IPR007345">
    <property type="entry name" value="Polysacch_pyruvyl_Trfase"/>
</dbReference>